<comment type="caution">
    <text evidence="2">The sequence shown here is derived from an EMBL/GenBank/DDBJ whole genome shotgun (WGS) entry which is preliminary data.</text>
</comment>
<dbReference type="AlphaFoldDB" id="A0A9P6C266"/>
<reference evidence="2" key="1">
    <citation type="submission" date="2020-11" db="EMBL/GenBank/DDBJ databases">
        <authorList>
            <consortium name="DOE Joint Genome Institute"/>
            <person name="Ahrendt S."/>
            <person name="Riley R."/>
            <person name="Andreopoulos W."/>
            <person name="Labutti K."/>
            <person name="Pangilinan J."/>
            <person name="Ruiz-Duenas F.J."/>
            <person name="Barrasa J.M."/>
            <person name="Sanchez-Garcia M."/>
            <person name="Camarero S."/>
            <person name="Miyauchi S."/>
            <person name="Serrano A."/>
            <person name="Linde D."/>
            <person name="Babiker R."/>
            <person name="Drula E."/>
            <person name="Ayuso-Fernandez I."/>
            <person name="Pacheco R."/>
            <person name="Padilla G."/>
            <person name="Ferreira P."/>
            <person name="Barriuso J."/>
            <person name="Kellner H."/>
            <person name="Castanera R."/>
            <person name="Alfaro M."/>
            <person name="Ramirez L."/>
            <person name="Pisabarro A.G."/>
            <person name="Kuo A."/>
            <person name="Tritt A."/>
            <person name="Lipzen A."/>
            <person name="He G."/>
            <person name="Yan M."/>
            <person name="Ng V."/>
            <person name="Cullen D."/>
            <person name="Martin F."/>
            <person name="Rosso M.-N."/>
            <person name="Henrissat B."/>
            <person name="Hibbett D."/>
            <person name="Martinez A.T."/>
            <person name="Grigoriev I.V."/>
        </authorList>
    </citation>
    <scope>NUCLEOTIDE SEQUENCE</scope>
    <source>
        <strain evidence="2">MF-IS2</strain>
    </source>
</reference>
<dbReference type="EMBL" id="MU151136">
    <property type="protein sequence ID" value="KAF9449241.1"/>
    <property type="molecule type" value="Genomic_DNA"/>
</dbReference>
<evidence type="ECO:0000313" key="3">
    <source>
        <dbReference type="Proteomes" id="UP000807342"/>
    </source>
</evidence>
<evidence type="ECO:0000313" key="2">
    <source>
        <dbReference type="EMBL" id="KAF9449241.1"/>
    </source>
</evidence>
<organism evidence="2 3">
    <name type="scientific">Macrolepiota fuliginosa MF-IS2</name>
    <dbReference type="NCBI Taxonomy" id="1400762"/>
    <lineage>
        <taxon>Eukaryota</taxon>
        <taxon>Fungi</taxon>
        <taxon>Dikarya</taxon>
        <taxon>Basidiomycota</taxon>
        <taxon>Agaricomycotina</taxon>
        <taxon>Agaricomycetes</taxon>
        <taxon>Agaricomycetidae</taxon>
        <taxon>Agaricales</taxon>
        <taxon>Agaricineae</taxon>
        <taxon>Agaricaceae</taxon>
        <taxon>Macrolepiota</taxon>
    </lineage>
</organism>
<sequence length="96" mass="9903">MRSILALALAAVATTALVIRLPFAPGTSLFVASDGGITERATSPEVPRVCLIVCWPEEKACAPGLGIPFLNGSCWTCCVGPETAPDPELQATPVPP</sequence>
<keyword evidence="1" id="KW-0732">Signal</keyword>
<proteinExistence type="predicted"/>
<evidence type="ECO:0000256" key="1">
    <source>
        <dbReference type="SAM" id="SignalP"/>
    </source>
</evidence>
<feature type="chain" id="PRO_5040286216" evidence="1">
    <location>
        <begin position="17"/>
        <end position="96"/>
    </location>
</feature>
<dbReference type="Proteomes" id="UP000807342">
    <property type="component" value="Unassembled WGS sequence"/>
</dbReference>
<gene>
    <name evidence="2" type="ORF">P691DRAFT_812767</name>
</gene>
<feature type="signal peptide" evidence="1">
    <location>
        <begin position="1"/>
        <end position="16"/>
    </location>
</feature>
<accession>A0A9P6C266</accession>
<feature type="non-terminal residue" evidence="2">
    <location>
        <position position="1"/>
    </location>
</feature>
<protein>
    <submittedName>
        <fullName evidence="2">Uncharacterized protein</fullName>
    </submittedName>
</protein>
<name>A0A9P6C266_9AGAR</name>
<keyword evidence="3" id="KW-1185">Reference proteome</keyword>